<name>A0ACC0JTL8_CHOFU</name>
<dbReference type="EMBL" id="CM046103">
    <property type="protein sequence ID" value="KAI8427512.1"/>
    <property type="molecule type" value="Genomic_DNA"/>
</dbReference>
<sequence length="1122" mass="127008">MSYRDSGPIPNRWLKCPRKASGLVAGKFLAFKTPLGHQFNDKVPEENRFTPSMLFVYMKSLKVKLGMWVDLTNTTRFYDKTEIENMDCKYVKMQCRGHGETPSLDQTRLFIQLVVKFLAQNPLEVIGVHCTHGFNRTGFLLVSYMVEQLDCSVEAAIIEFAKMRPPGIYKQDYLQELYRRYDDVEYTPAAPMKPDWCDEEDETEDFDDSTPSNSQSTSSQNAPSGPKPKKGRKETTMKKTVFMPGVRGVEPFNEQPRLLEVQQKAQEFCEWPKTGFPGSQPVSMDVTNLRKLHEKPYRVSWKADGVRYMMLIDGEGEVYMIDRDNCVFKVFGLRFVNRKDLRQHLRDTLLDGEMVIDKVEGEEIPRYLCYDIIRFEGQDVSKKAFFPMRMDYIEHEIINPRLKAINKRLIHREREPFRVRLKQFYEVRMAHQLLGEKFAKTLSHEPDGLIFQPSKEPYVPGPCEDVLKWKPSNMNSVDFRLKIVMEGGQGIVPKKVGHLFVGQLEPPFANMKVTKDIKHLNNKIIECTFENNQWVFMRERTDKSYPNSYNTAKSVCESIRDPVTKERLLDFIDNHRFIDDSDLMPMPKMCSAANASLKAFNASKVGISLSFLTVCYFYAVALSKCNLNLRHQESVWSLFLFVIRVNNPANQRADNVKKISVVGPLVSVNNVPVRFQQTQTPPPAKAKYGPLADADRVFTNLYGRHDWRLKGALCRGDWYMTKEIIQKGTDWIVNEMKTSGLRGRGGAGFPTGMKWSFMNKPDDGRPRYLVVNADEGEPGTCKDREIMRHDPHKLVEGCLIAGAAMGAKAAYIYIRGEFYNEASNLQVAIAEAYQAGLLGKNACNSGYDFDVFVHRGAGAYICGEETALIESIEGKQGKPRLKPPFPADIGLFGCPTTVNNVETIAVAPTILRRGGAWFASFGRARNSGTKLFNISGHVNTPCTVEEEMSITLKELLERHAGGILGGWDNLLAVIPGGSSTPLIPKDVCETAIMDFDGLVAAQTSLGTAAIIVMNKSTDIVKAIARLIMFYKHESCGQCTPCREGVGWMNKIMYRFVDGNASPKEIDMLWEISKQIEGHTICALGDGAAWPVQGLIRHFRPELEQRMARYAQMNGPSKAERTY</sequence>
<reference evidence="1 2" key="1">
    <citation type="journal article" date="2022" name="Genome Biol. Evol.">
        <title>The Spruce Budworm Genome: Reconstructing the Evolutionary History of Antifreeze Proteins.</title>
        <authorList>
            <person name="Beliveau C."/>
            <person name="Gagne P."/>
            <person name="Picq S."/>
            <person name="Vernygora O."/>
            <person name="Keeling C.I."/>
            <person name="Pinkney K."/>
            <person name="Doucet D."/>
            <person name="Wen F."/>
            <person name="Johnston J.S."/>
            <person name="Maaroufi H."/>
            <person name="Boyle B."/>
            <person name="Laroche J."/>
            <person name="Dewar K."/>
            <person name="Juretic N."/>
            <person name="Blackburn G."/>
            <person name="Nisole A."/>
            <person name="Brunet B."/>
            <person name="Brandao M."/>
            <person name="Lumley L."/>
            <person name="Duan J."/>
            <person name="Quan G."/>
            <person name="Lucarotti C.J."/>
            <person name="Roe A.D."/>
            <person name="Sperling F.A.H."/>
            <person name="Levesque R.C."/>
            <person name="Cusson M."/>
        </authorList>
    </citation>
    <scope>NUCLEOTIDE SEQUENCE [LARGE SCALE GENOMIC DNA]</scope>
    <source>
        <strain evidence="1">Glfc:IPQL:Cfum</strain>
    </source>
</reference>
<protein>
    <submittedName>
        <fullName evidence="1">Uncharacterized protein</fullName>
    </submittedName>
</protein>
<evidence type="ECO:0000313" key="2">
    <source>
        <dbReference type="Proteomes" id="UP001064048"/>
    </source>
</evidence>
<comment type="caution">
    <text evidence="1">The sequence shown here is derived from an EMBL/GenBank/DDBJ whole genome shotgun (WGS) entry which is preliminary data.</text>
</comment>
<accession>A0ACC0JTL8</accession>
<keyword evidence="2" id="KW-1185">Reference proteome</keyword>
<dbReference type="Proteomes" id="UP001064048">
    <property type="component" value="Chromosome 3"/>
</dbReference>
<gene>
    <name evidence="1" type="ORF">MSG28_002038</name>
</gene>
<organism evidence="1 2">
    <name type="scientific">Choristoneura fumiferana</name>
    <name type="common">Spruce budworm moth</name>
    <name type="synonym">Archips fumiferana</name>
    <dbReference type="NCBI Taxonomy" id="7141"/>
    <lineage>
        <taxon>Eukaryota</taxon>
        <taxon>Metazoa</taxon>
        <taxon>Ecdysozoa</taxon>
        <taxon>Arthropoda</taxon>
        <taxon>Hexapoda</taxon>
        <taxon>Insecta</taxon>
        <taxon>Pterygota</taxon>
        <taxon>Neoptera</taxon>
        <taxon>Endopterygota</taxon>
        <taxon>Lepidoptera</taxon>
        <taxon>Glossata</taxon>
        <taxon>Ditrysia</taxon>
        <taxon>Tortricoidea</taxon>
        <taxon>Tortricidae</taxon>
        <taxon>Tortricinae</taxon>
        <taxon>Choristoneura</taxon>
    </lineage>
</organism>
<proteinExistence type="predicted"/>
<evidence type="ECO:0000313" key="1">
    <source>
        <dbReference type="EMBL" id="KAI8427512.1"/>
    </source>
</evidence>